<protein>
    <recommendedName>
        <fullName evidence="1">HTH rpiR-type domain-containing protein</fullName>
    </recommendedName>
</protein>
<dbReference type="GO" id="GO:0003700">
    <property type="term" value="F:DNA-binding transcription factor activity"/>
    <property type="evidence" value="ECO:0007669"/>
    <property type="project" value="InterPro"/>
</dbReference>
<dbReference type="PANTHER" id="PTHR30514:SF1">
    <property type="entry name" value="HTH-TYPE TRANSCRIPTIONAL REGULATOR HEXR-RELATED"/>
    <property type="match status" value="1"/>
</dbReference>
<dbReference type="InterPro" id="IPR036388">
    <property type="entry name" value="WH-like_DNA-bd_sf"/>
</dbReference>
<feature type="domain" description="HTH rpiR-type" evidence="1">
    <location>
        <begin position="30"/>
        <end position="73"/>
    </location>
</feature>
<dbReference type="InterPro" id="IPR009057">
    <property type="entry name" value="Homeodomain-like_sf"/>
</dbReference>
<dbReference type="GO" id="GO:0097367">
    <property type="term" value="F:carbohydrate derivative binding"/>
    <property type="evidence" value="ECO:0007669"/>
    <property type="project" value="InterPro"/>
</dbReference>
<gene>
    <name evidence="2" type="ORF">SCULI_v1c08340</name>
</gene>
<dbReference type="SUPFAM" id="SSF46689">
    <property type="entry name" value="Homeodomain-like"/>
    <property type="match status" value="1"/>
</dbReference>
<accession>W6AHI9</accession>
<dbReference type="RefSeq" id="WP_025363401.1">
    <property type="nucleotide sequence ID" value="NZ_CP006681.1"/>
</dbReference>
<dbReference type="PATRIC" id="fig|1276246.3.peg.830"/>
<proteinExistence type="predicted"/>
<evidence type="ECO:0000313" key="2">
    <source>
        <dbReference type="EMBL" id="AHI53174.1"/>
    </source>
</evidence>
<dbReference type="Pfam" id="PF01418">
    <property type="entry name" value="HTH_6"/>
    <property type="match status" value="1"/>
</dbReference>
<organism evidence="2 3">
    <name type="scientific">Spiroplasma culicicola AES-1</name>
    <dbReference type="NCBI Taxonomy" id="1276246"/>
    <lineage>
        <taxon>Bacteria</taxon>
        <taxon>Bacillati</taxon>
        <taxon>Mycoplasmatota</taxon>
        <taxon>Mollicutes</taxon>
        <taxon>Entomoplasmatales</taxon>
        <taxon>Spiroplasmataceae</taxon>
        <taxon>Spiroplasma</taxon>
    </lineage>
</organism>
<evidence type="ECO:0000259" key="1">
    <source>
        <dbReference type="Pfam" id="PF01418"/>
    </source>
</evidence>
<sequence>MLISFLKDFYETTSLSTYKVMAANLITNFQDNIFLKLKEFAQLSFVSQSTVTYFCKSLKFSGYRELIFKLKNEREHFHKNVNQVIKIDDFTFNIYRWLQNNINFIINICQEILKYKKIRIYSSYQSYMACLYFQEILRSKNILVEIVNCSYIDNFEYINKKEFKINLFIICGRDCKSLKKYFLKLFEYQYQRGQFLITTLNQVKEIDSDLFNNKLILDYEKDDSLFSIRHFAFTYLFLSIFLNF</sequence>
<dbReference type="STRING" id="1276246.SCULI_v1c08340"/>
<keyword evidence="3" id="KW-1185">Reference proteome</keyword>
<dbReference type="eggNOG" id="COG1737">
    <property type="taxonomic scope" value="Bacteria"/>
</dbReference>
<name>W6AHI9_9MOLU</name>
<dbReference type="InterPro" id="IPR047640">
    <property type="entry name" value="RpiR-like"/>
</dbReference>
<dbReference type="PANTHER" id="PTHR30514">
    <property type="entry name" value="GLUCOKINASE"/>
    <property type="match status" value="1"/>
</dbReference>
<dbReference type="AlphaFoldDB" id="W6AHI9"/>
<evidence type="ECO:0000313" key="3">
    <source>
        <dbReference type="Proteomes" id="UP000019267"/>
    </source>
</evidence>
<dbReference type="Proteomes" id="UP000019267">
    <property type="component" value="Chromosome"/>
</dbReference>
<dbReference type="GO" id="GO:0003677">
    <property type="term" value="F:DNA binding"/>
    <property type="evidence" value="ECO:0007669"/>
    <property type="project" value="InterPro"/>
</dbReference>
<dbReference type="Gene3D" id="1.10.10.10">
    <property type="entry name" value="Winged helix-like DNA-binding domain superfamily/Winged helix DNA-binding domain"/>
    <property type="match status" value="1"/>
</dbReference>
<reference evidence="2 3" key="1">
    <citation type="journal article" date="2014" name="Genome Biol. Evol.">
        <title>Molecular evolution of the substrate utilization strategies and putative virulence factors in mosquito-associated Spiroplasma species.</title>
        <authorList>
            <person name="Chang T.H."/>
            <person name="Lo W.S."/>
            <person name="Ku C."/>
            <person name="Chen L.L."/>
            <person name="Kuo C.H."/>
        </authorList>
    </citation>
    <scope>NUCLEOTIDE SEQUENCE [LARGE SCALE GENOMIC DNA]</scope>
    <source>
        <strain evidence="2">AES-1</strain>
    </source>
</reference>
<dbReference type="OrthoDB" id="388934at2"/>
<dbReference type="HOGENOM" id="CLU_096776_0_0_14"/>
<dbReference type="InterPro" id="IPR000281">
    <property type="entry name" value="HTH_RpiR"/>
</dbReference>
<dbReference type="KEGG" id="scq:SCULI_v1c08340"/>
<dbReference type="EMBL" id="CP006681">
    <property type="protein sequence ID" value="AHI53174.1"/>
    <property type="molecule type" value="Genomic_DNA"/>
</dbReference>